<name>A5KJN8_9FIRM</name>
<organism evidence="1 2">
    <name type="scientific">[Ruminococcus] torques ATCC 27756</name>
    <dbReference type="NCBI Taxonomy" id="411460"/>
    <lineage>
        <taxon>Bacteria</taxon>
        <taxon>Bacillati</taxon>
        <taxon>Bacillota</taxon>
        <taxon>Clostridia</taxon>
        <taxon>Lachnospirales</taxon>
        <taxon>Lachnospiraceae</taxon>
        <taxon>Mediterraneibacter</taxon>
    </lineage>
</organism>
<dbReference type="HOGENOM" id="CLU_2056660_0_0_9"/>
<dbReference type="PaxDb" id="411460-RUMTOR_00436"/>
<evidence type="ECO:0000313" key="1">
    <source>
        <dbReference type="EMBL" id="EDK25541.1"/>
    </source>
</evidence>
<accession>A5KJN8</accession>
<dbReference type="EMBL" id="AAVP02000001">
    <property type="protein sequence ID" value="EDK25541.1"/>
    <property type="molecule type" value="Genomic_DNA"/>
</dbReference>
<dbReference type="AlphaFoldDB" id="A5KJN8"/>
<dbReference type="Proteomes" id="UP000003577">
    <property type="component" value="Unassembled WGS sequence"/>
</dbReference>
<comment type="caution">
    <text evidence="1">The sequence shown here is derived from an EMBL/GenBank/DDBJ whole genome shotgun (WGS) entry which is preliminary data.</text>
</comment>
<protein>
    <submittedName>
        <fullName evidence="1">Uncharacterized protein</fullName>
    </submittedName>
</protein>
<proteinExistence type="predicted"/>
<evidence type="ECO:0000313" key="2">
    <source>
        <dbReference type="Proteomes" id="UP000003577"/>
    </source>
</evidence>
<dbReference type="RefSeq" id="WP_004845620.1">
    <property type="nucleotide sequence ID" value="NZ_DS264345.1"/>
</dbReference>
<reference evidence="1 2" key="2">
    <citation type="submission" date="2007-04" db="EMBL/GenBank/DDBJ databases">
        <title>Draft genome sequence of Ruminococcus torques (ATCC 27756).</title>
        <authorList>
            <person name="Sudarsanam P."/>
            <person name="Ley R."/>
            <person name="Guruge J."/>
            <person name="Turnbaugh P.J."/>
            <person name="Mahowald M."/>
            <person name="Liep D."/>
            <person name="Gordon J."/>
        </authorList>
    </citation>
    <scope>NUCLEOTIDE SEQUENCE [LARGE SCALE GENOMIC DNA]</scope>
    <source>
        <strain evidence="1 2">ATCC 27756</strain>
    </source>
</reference>
<sequence>MIEKILDKNNIAYKVIDGEGNTTIIKINGKLHMLYIHNKGNQFQVERDFFEYIDGNSIPYVILCEDDNTHVLYYLKLNKKANWVKSCFDTCDKDVIYLGKQVLNSKVTETDLIKELKKY</sequence>
<reference evidence="1 2" key="1">
    <citation type="submission" date="2007-03" db="EMBL/GenBank/DDBJ databases">
        <authorList>
            <person name="Fulton L."/>
            <person name="Clifton S."/>
            <person name="Fulton B."/>
            <person name="Xu J."/>
            <person name="Minx P."/>
            <person name="Pepin K.H."/>
            <person name="Johnson M."/>
            <person name="Thiruvilangam P."/>
            <person name="Bhonagiri V."/>
            <person name="Nash W.E."/>
            <person name="Mardis E.R."/>
            <person name="Wilson R.K."/>
        </authorList>
    </citation>
    <scope>NUCLEOTIDE SEQUENCE [LARGE SCALE GENOMIC DNA]</scope>
    <source>
        <strain evidence="1 2">ATCC 27756</strain>
    </source>
</reference>
<gene>
    <name evidence="1" type="ORF">RUMTOR_00436</name>
</gene>